<sequence>MVMRGGILPILTSSLLLAARDEALAQSPGSFVQAGSTLVSAMMMFLGNEEKVYILDKTEGNAAQVDGHPAWGSVWDINSHQATVMAVRTNSFCASGMHLPNGSYTTFGGNGAISIGSGQPSSPGYDSIYGDYDGTKSIRILNPCTSSDDFSSAECQWFDDPAVLSMQKQRWYSAAEALGDGSIVLIGGFRNGGYVNRNMPNIDPTYEGGEQYGGAEPTYEFFPSKGDATIMSFMTTTSGLNSYAHTYLMPSGKVLVQANISTMLWDYTTNTEYPLPNMPGDVVRVYPASGAVAMLPLTPANNYTPTVLFCGGSDMPADYYGNYSWPFWNTWTYPASKDCQRLTPEPKDGSSPQYEEDDDMLEGRTMGQFITLPDGTMLVINGATNGTAGFSNQTLYTPSLAQMPFYQSLASGPVGTPAIYNPNAPKGTRWSNAGLSNTNIARMYHSSAMLLPDASVLVAGSNPNLDVNTNAVYPTQYTAEIFYPPYFSGVRPKPTGMPKTLSYGGNYFDLTVPSGSYSGNANDAAANTTVVLSRGGFTTHAMNMGQRHLQLNNTYAVNSDGSFVLHVSQAPPNANVLSPGPALLFVVVNGIPSNGTMVIVGSGQVGTQPISAAATLPESINSANGNKNTNSAWSTHKGAIIGAIVGGIVVIGILGALLSMCNTRRRRRQAQPVYAMGNVAGGAAKAYPRHSDSSAFVPLQQDNLSLAWNASTVSLQPQTPYRDGH</sequence>
<protein>
    <submittedName>
        <fullName evidence="1">Copper radical oxidase</fullName>
    </submittedName>
</protein>
<gene>
    <name evidence="1" type="ORF">BJ138DRAFT_531189</name>
</gene>
<dbReference type="Proteomes" id="UP000790377">
    <property type="component" value="Unassembled WGS sequence"/>
</dbReference>
<reference evidence="1" key="1">
    <citation type="journal article" date="2021" name="New Phytol.">
        <title>Evolutionary innovations through gain and loss of genes in the ectomycorrhizal Boletales.</title>
        <authorList>
            <person name="Wu G."/>
            <person name="Miyauchi S."/>
            <person name="Morin E."/>
            <person name="Kuo A."/>
            <person name="Drula E."/>
            <person name="Varga T."/>
            <person name="Kohler A."/>
            <person name="Feng B."/>
            <person name="Cao Y."/>
            <person name="Lipzen A."/>
            <person name="Daum C."/>
            <person name="Hundley H."/>
            <person name="Pangilinan J."/>
            <person name="Johnson J."/>
            <person name="Barry K."/>
            <person name="LaButti K."/>
            <person name="Ng V."/>
            <person name="Ahrendt S."/>
            <person name="Min B."/>
            <person name="Choi I.G."/>
            <person name="Park H."/>
            <person name="Plett J.M."/>
            <person name="Magnuson J."/>
            <person name="Spatafora J.W."/>
            <person name="Nagy L.G."/>
            <person name="Henrissat B."/>
            <person name="Grigoriev I.V."/>
            <person name="Yang Z.L."/>
            <person name="Xu J."/>
            <person name="Martin F.M."/>
        </authorList>
    </citation>
    <scope>NUCLEOTIDE SEQUENCE</scope>
    <source>
        <strain evidence="1">ATCC 28755</strain>
    </source>
</reference>
<evidence type="ECO:0000313" key="1">
    <source>
        <dbReference type="EMBL" id="KAH7907167.1"/>
    </source>
</evidence>
<name>A0ACB8A1W0_9AGAM</name>
<accession>A0ACB8A1W0</accession>
<comment type="caution">
    <text evidence="1">The sequence shown here is derived from an EMBL/GenBank/DDBJ whole genome shotgun (WGS) entry which is preliminary data.</text>
</comment>
<organism evidence="1 2">
    <name type="scientific">Hygrophoropsis aurantiaca</name>
    <dbReference type="NCBI Taxonomy" id="72124"/>
    <lineage>
        <taxon>Eukaryota</taxon>
        <taxon>Fungi</taxon>
        <taxon>Dikarya</taxon>
        <taxon>Basidiomycota</taxon>
        <taxon>Agaricomycotina</taxon>
        <taxon>Agaricomycetes</taxon>
        <taxon>Agaricomycetidae</taxon>
        <taxon>Boletales</taxon>
        <taxon>Coniophorineae</taxon>
        <taxon>Hygrophoropsidaceae</taxon>
        <taxon>Hygrophoropsis</taxon>
    </lineage>
</organism>
<evidence type="ECO:0000313" key="2">
    <source>
        <dbReference type="Proteomes" id="UP000790377"/>
    </source>
</evidence>
<proteinExistence type="predicted"/>
<dbReference type="EMBL" id="MU267931">
    <property type="protein sequence ID" value="KAH7907167.1"/>
    <property type="molecule type" value="Genomic_DNA"/>
</dbReference>
<keyword evidence="2" id="KW-1185">Reference proteome</keyword>